<name>A0A8T6QIE5_ECOLX</name>
<organism evidence="4 5">
    <name type="scientific">Escherichia coli</name>
    <dbReference type="NCBI Taxonomy" id="562"/>
    <lineage>
        <taxon>Bacteria</taxon>
        <taxon>Pseudomonadati</taxon>
        <taxon>Pseudomonadota</taxon>
        <taxon>Gammaproteobacteria</taxon>
        <taxon>Enterobacterales</taxon>
        <taxon>Enterobacteriaceae</taxon>
        <taxon>Escherichia</taxon>
    </lineage>
</organism>
<dbReference type="Pfam" id="PF03709">
    <property type="entry name" value="OKR_DC_1_N"/>
    <property type="match status" value="1"/>
</dbReference>
<evidence type="ECO:0000313" key="5">
    <source>
        <dbReference type="Proteomes" id="UP000471360"/>
    </source>
</evidence>
<evidence type="ECO:0000259" key="3">
    <source>
        <dbReference type="Pfam" id="PF03709"/>
    </source>
</evidence>
<sequence>GNNCHDYFYTNRICVNFNKNNLIDIAAIVLSVNDIKDGKLEFIHNTGYDIPVFITTENDDIIPSEYLQYVRGVFSHNDYNIDLYSKQLEIAASNYEKELFPPFFKALVDYVNKGTSAFDCPGNQGGEFFRRHPVGNQFV</sequence>
<dbReference type="PANTHER" id="PTHR45229">
    <property type="entry name" value="CONSTITUTIVE ORNITHINE DECARBOXYLASE"/>
    <property type="match status" value="1"/>
</dbReference>
<reference evidence="4 5" key="1">
    <citation type="submission" date="2020-02" db="EMBL/GenBank/DDBJ databases">
        <authorList>
            <person name="Subbiah M."/>
            <person name="Call D."/>
        </authorList>
    </citation>
    <scope>NUCLEOTIDE SEQUENCE [LARGE SCALE GENOMIC DNA]</scope>
    <source>
        <strain evidence="4 5">8375wB1</strain>
    </source>
</reference>
<evidence type="ECO:0000256" key="1">
    <source>
        <dbReference type="ARBA" id="ARBA00001933"/>
    </source>
</evidence>
<dbReference type="EMBL" id="JAAGYP010000951">
    <property type="protein sequence ID" value="NEN74585.1"/>
    <property type="molecule type" value="Genomic_DNA"/>
</dbReference>
<dbReference type="PANTHER" id="PTHR45229:SF1">
    <property type="entry name" value="INDUCIBLE ORNITHINE DECARBOXYLASE"/>
    <property type="match status" value="1"/>
</dbReference>
<dbReference type="GO" id="GO:0030170">
    <property type="term" value="F:pyridoxal phosphate binding"/>
    <property type="evidence" value="ECO:0007669"/>
    <property type="project" value="TreeGrafter"/>
</dbReference>
<protein>
    <submittedName>
        <fullName evidence="4">Ornithine decarboxylase</fullName>
    </submittedName>
</protein>
<dbReference type="SUPFAM" id="SSF52172">
    <property type="entry name" value="CheY-like"/>
    <property type="match status" value="1"/>
</dbReference>
<dbReference type="GO" id="GO:0004586">
    <property type="term" value="F:ornithine decarboxylase activity"/>
    <property type="evidence" value="ECO:0007669"/>
    <property type="project" value="TreeGrafter"/>
</dbReference>
<dbReference type="Pfam" id="PF01276">
    <property type="entry name" value="OKR_DC_1"/>
    <property type="match status" value="1"/>
</dbReference>
<dbReference type="Proteomes" id="UP000471360">
    <property type="component" value="Unassembled WGS sequence"/>
</dbReference>
<gene>
    <name evidence="4" type="ORF">G3W53_32290</name>
</gene>
<evidence type="ECO:0000313" key="4">
    <source>
        <dbReference type="EMBL" id="NEN74585.1"/>
    </source>
</evidence>
<dbReference type="InterPro" id="IPR000310">
    <property type="entry name" value="Orn/Lys/Arg_deCO2ase_major_dom"/>
</dbReference>
<feature type="non-terminal residue" evidence="4">
    <location>
        <position position="139"/>
    </location>
</feature>
<dbReference type="Gene3D" id="3.40.50.220">
    <property type="match status" value="1"/>
</dbReference>
<dbReference type="InterPro" id="IPR027464">
    <property type="entry name" value="Ornithine_deCO2ase_N"/>
</dbReference>
<feature type="domain" description="Orn/Lys/Arg decarboxylase N-terminal" evidence="3">
    <location>
        <begin position="4"/>
        <end position="95"/>
    </location>
</feature>
<comment type="caution">
    <text evidence="4">The sequence shown here is derived from an EMBL/GenBank/DDBJ whole genome shotgun (WGS) entry which is preliminary data.</text>
</comment>
<accession>A0A8T6QIE5</accession>
<feature type="domain" description="Orn/Lys/Arg decarboxylases family 1 pyridoxal-P attachment site" evidence="2">
    <location>
        <begin position="101"/>
        <end position="138"/>
    </location>
</feature>
<dbReference type="AlphaFoldDB" id="A0A8T6QIE5"/>
<dbReference type="InterPro" id="IPR011193">
    <property type="entry name" value="Orn/lys/arg_de-COase"/>
</dbReference>
<dbReference type="InterPro" id="IPR005308">
    <property type="entry name" value="OKR_de-COase_N"/>
</dbReference>
<proteinExistence type="predicted"/>
<dbReference type="GO" id="GO:0006520">
    <property type="term" value="P:amino acid metabolic process"/>
    <property type="evidence" value="ECO:0007669"/>
    <property type="project" value="InterPro"/>
</dbReference>
<dbReference type="GO" id="GO:0005829">
    <property type="term" value="C:cytosol"/>
    <property type="evidence" value="ECO:0007669"/>
    <property type="project" value="TreeGrafter"/>
</dbReference>
<comment type="cofactor">
    <cofactor evidence="1">
        <name>pyridoxal 5'-phosphate</name>
        <dbReference type="ChEBI" id="CHEBI:597326"/>
    </cofactor>
</comment>
<dbReference type="InterPro" id="IPR011006">
    <property type="entry name" value="CheY-like_superfamily"/>
</dbReference>
<feature type="non-terminal residue" evidence="4">
    <location>
        <position position="1"/>
    </location>
</feature>
<evidence type="ECO:0000259" key="2">
    <source>
        <dbReference type="Pfam" id="PF01276"/>
    </source>
</evidence>